<dbReference type="Proteomes" id="UP000324705">
    <property type="component" value="Chromosome 1B"/>
</dbReference>
<evidence type="ECO:0008006" key="4">
    <source>
        <dbReference type="Google" id="ProtNLM"/>
    </source>
</evidence>
<dbReference type="AlphaFoldDB" id="A0A9R0V9A3"/>
<evidence type="ECO:0000256" key="1">
    <source>
        <dbReference type="SAM" id="Phobius"/>
    </source>
</evidence>
<dbReference type="Gramene" id="TRITD1Bv1G111810.1">
    <property type="protein sequence ID" value="TRITD1Bv1G111810.1"/>
    <property type="gene ID" value="TRITD1Bv1G111810"/>
</dbReference>
<sequence length="65" mass="7351">MLLQFMSLWCFTNHDYFLPVIFLILQVLALAYYTTSYFPGGSSGLKIFSSILLSTVPDVMTPSFC</sequence>
<gene>
    <name evidence="2" type="ORF">TRITD_1Bv1G111810</name>
</gene>
<keyword evidence="1" id="KW-0472">Membrane</keyword>
<reference evidence="2 3" key="1">
    <citation type="submission" date="2017-09" db="EMBL/GenBank/DDBJ databases">
        <authorList>
            <consortium name="International Durum Wheat Genome Sequencing Consortium (IDWGSC)"/>
            <person name="Milanesi L."/>
        </authorList>
    </citation>
    <scope>NUCLEOTIDE SEQUENCE [LARGE SCALE GENOMIC DNA]</scope>
    <source>
        <strain evidence="3">cv. Svevo</strain>
    </source>
</reference>
<keyword evidence="1" id="KW-0812">Transmembrane</keyword>
<proteinExistence type="predicted"/>
<keyword evidence="1" id="KW-1133">Transmembrane helix</keyword>
<dbReference type="OMA" id="MLLQFMS"/>
<organism evidence="2 3">
    <name type="scientific">Triticum turgidum subsp. durum</name>
    <name type="common">Durum wheat</name>
    <name type="synonym">Triticum durum</name>
    <dbReference type="NCBI Taxonomy" id="4567"/>
    <lineage>
        <taxon>Eukaryota</taxon>
        <taxon>Viridiplantae</taxon>
        <taxon>Streptophyta</taxon>
        <taxon>Embryophyta</taxon>
        <taxon>Tracheophyta</taxon>
        <taxon>Spermatophyta</taxon>
        <taxon>Magnoliopsida</taxon>
        <taxon>Liliopsida</taxon>
        <taxon>Poales</taxon>
        <taxon>Poaceae</taxon>
        <taxon>BOP clade</taxon>
        <taxon>Pooideae</taxon>
        <taxon>Triticodae</taxon>
        <taxon>Triticeae</taxon>
        <taxon>Triticinae</taxon>
        <taxon>Triticum</taxon>
    </lineage>
</organism>
<dbReference type="EMBL" id="LT934112">
    <property type="protein sequence ID" value="VAH16907.1"/>
    <property type="molecule type" value="Genomic_DNA"/>
</dbReference>
<evidence type="ECO:0000313" key="2">
    <source>
        <dbReference type="EMBL" id="VAH16907.1"/>
    </source>
</evidence>
<name>A0A9R0V9A3_TRITD</name>
<keyword evidence="3" id="KW-1185">Reference proteome</keyword>
<accession>A0A9R0V9A3</accession>
<feature type="transmembrane region" description="Helical" evidence="1">
    <location>
        <begin position="16"/>
        <end position="33"/>
    </location>
</feature>
<protein>
    <recommendedName>
        <fullName evidence="4">Vesicle transport protein</fullName>
    </recommendedName>
</protein>
<evidence type="ECO:0000313" key="3">
    <source>
        <dbReference type="Proteomes" id="UP000324705"/>
    </source>
</evidence>